<dbReference type="PANTHER" id="PTHR43212">
    <property type="entry name" value="QUERCETIN 2,3-DIOXYGENASE"/>
    <property type="match status" value="1"/>
</dbReference>
<evidence type="ECO:0000256" key="2">
    <source>
        <dbReference type="RuleBase" id="RU003457"/>
    </source>
</evidence>
<dbReference type="SUPFAM" id="SSF51182">
    <property type="entry name" value="RmlC-like cupins"/>
    <property type="match status" value="1"/>
</dbReference>
<feature type="domain" description="Pirin N-terminal" evidence="3">
    <location>
        <begin position="16"/>
        <end position="124"/>
    </location>
</feature>
<comment type="caution">
    <text evidence="4">The sequence shown here is derived from an EMBL/GenBank/DDBJ whole genome shotgun (WGS) entry which is preliminary data.</text>
</comment>
<accession>A0ABN2N914</accession>
<sequence length="248" mass="26314">MTVELRRVDLRRGADRARTDVDGCDARHGFSFGAHYDPANTFFGALLAHNDERLAPGCGYPTHTHREADLVTWVVAGTLRHTDSLGTDHELRPGTVQVLASGTGVEHAEFCAGEEPVRFVQAWLVPDAVTAPALHTRDVSAALSGGRPFAVPLPLRRADAALWAARLPPGATWTLPEAPYRHVFVAAGSTDTPAGEVGEGDELRLTTEDGAAPDTARATMDTTVLTAGARGAEVLVWLMGSDLRPPGA</sequence>
<name>A0ABN2N914_9PSEU</name>
<dbReference type="Gene3D" id="2.60.120.10">
    <property type="entry name" value="Jelly Rolls"/>
    <property type="match status" value="1"/>
</dbReference>
<dbReference type="EMBL" id="BAAAQK010000016">
    <property type="protein sequence ID" value="GAA1858315.1"/>
    <property type="molecule type" value="Genomic_DNA"/>
</dbReference>
<evidence type="ECO:0000313" key="4">
    <source>
        <dbReference type="EMBL" id="GAA1858315.1"/>
    </source>
</evidence>
<protein>
    <submittedName>
        <fullName evidence="4">Pirin-like bicupin family protein</fullName>
    </submittedName>
</protein>
<gene>
    <name evidence="4" type="ORF">GCM10009836_43140</name>
</gene>
<comment type="similarity">
    <text evidence="1 2">Belongs to the pirin family.</text>
</comment>
<proteinExistence type="inferred from homology"/>
<dbReference type="InterPro" id="IPR014710">
    <property type="entry name" value="RmlC-like_jellyroll"/>
</dbReference>
<dbReference type="PIRSF" id="PIRSF006232">
    <property type="entry name" value="Pirin"/>
    <property type="match status" value="1"/>
</dbReference>
<keyword evidence="5" id="KW-1185">Reference proteome</keyword>
<dbReference type="Pfam" id="PF02678">
    <property type="entry name" value="Pirin"/>
    <property type="match status" value="1"/>
</dbReference>
<dbReference type="PANTHER" id="PTHR43212:SF3">
    <property type="entry name" value="QUERCETIN 2,3-DIOXYGENASE"/>
    <property type="match status" value="1"/>
</dbReference>
<organism evidence="4 5">
    <name type="scientific">Pseudonocardia ailaonensis</name>
    <dbReference type="NCBI Taxonomy" id="367279"/>
    <lineage>
        <taxon>Bacteria</taxon>
        <taxon>Bacillati</taxon>
        <taxon>Actinomycetota</taxon>
        <taxon>Actinomycetes</taxon>
        <taxon>Pseudonocardiales</taxon>
        <taxon>Pseudonocardiaceae</taxon>
        <taxon>Pseudonocardia</taxon>
    </lineage>
</organism>
<reference evidence="4 5" key="1">
    <citation type="journal article" date="2019" name="Int. J. Syst. Evol. Microbiol.">
        <title>The Global Catalogue of Microorganisms (GCM) 10K type strain sequencing project: providing services to taxonomists for standard genome sequencing and annotation.</title>
        <authorList>
            <consortium name="The Broad Institute Genomics Platform"/>
            <consortium name="The Broad Institute Genome Sequencing Center for Infectious Disease"/>
            <person name="Wu L."/>
            <person name="Ma J."/>
        </authorList>
    </citation>
    <scope>NUCLEOTIDE SEQUENCE [LARGE SCALE GENOMIC DNA]</scope>
    <source>
        <strain evidence="4 5">JCM 16009</strain>
    </source>
</reference>
<dbReference type="InterPro" id="IPR012093">
    <property type="entry name" value="Pirin"/>
</dbReference>
<dbReference type="Proteomes" id="UP001500449">
    <property type="component" value="Unassembled WGS sequence"/>
</dbReference>
<evidence type="ECO:0000259" key="3">
    <source>
        <dbReference type="Pfam" id="PF02678"/>
    </source>
</evidence>
<evidence type="ECO:0000256" key="1">
    <source>
        <dbReference type="ARBA" id="ARBA00008416"/>
    </source>
</evidence>
<dbReference type="RefSeq" id="WP_344419904.1">
    <property type="nucleotide sequence ID" value="NZ_BAAAQK010000016.1"/>
</dbReference>
<dbReference type="InterPro" id="IPR003829">
    <property type="entry name" value="Pirin_N_dom"/>
</dbReference>
<evidence type="ECO:0000313" key="5">
    <source>
        <dbReference type="Proteomes" id="UP001500449"/>
    </source>
</evidence>
<dbReference type="InterPro" id="IPR011051">
    <property type="entry name" value="RmlC_Cupin_sf"/>
</dbReference>